<protein>
    <submittedName>
        <fullName evidence="2">Uncharacterized protein</fullName>
    </submittedName>
</protein>
<feature type="region of interest" description="Disordered" evidence="1">
    <location>
        <begin position="99"/>
        <end position="132"/>
    </location>
</feature>
<name>A0A8X6Q1N3_NEPPI</name>
<organism evidence="2 3">
    <name type="scientific">Nephila pilipes</name>
    <name type="common">Giant wood spider</name>
    <name type="synonym">Nephila maculata</name>
    <dbReference type="NCBI Taxonomy" id="299642"/>
    <lineage>
        <taxon>Eukaryota</taxon>
        <taxon>Metazoa</taxon>
        <taxon>Ecdysozoa</taxon>
        <taxon>Arthropoda</taxon>
        <taxon>Chelicerata</taxon>
        <taxon>Arachnida</taxon>
        <taxon>Araneae</taxon>
        <taxon>Araneomorphae</taxon>
        <taxon>Entelegynae</taxon>
        <taxon>Araneoidea</taxon>
        <taxon>Nephilidae</taxon>
        <taxon>Nephila</taxon>
    </lineage>
</organism>
<evidence type="ECO:0000313" key="2">
    <source>
        <dbReference type="EMBL" id="GFT95450.1"/>
    </source>
</evidence>
<evidence type="ECO:0000256" key="1">
    <source>
        <dbReference type="SAM" id="MobiDB-lite"/>
    </source>
</evidence>
<feature type="compositionally biased region" description="Basic and acidic residues" evidence="1">
    <location>
        <begin position="104"/>
        <end position="123"/>
    </location>
</feature>
<accession>A0A8X6Q1N3</accession>
<comment type="caution">
    <text evidence="2">The sequence shown here is derived from an EMBL/GenBank/DDBJ whole genome shotgun (WGS) entry which is preliminary data.</text>
</comment>
<dbReference type="EMBL" id="BMAW01026082">
    <property type="protein sequence ID" value="GFT95450.1"/>
    <property type="molecule type" value="Genomic_DNA"/>
</dbReference>
<reference evidence="2" key="1">
    <citation type="submission" date="2020-08" db="EMBL/GenBank/DDBJ databases">
        <title>Multicomponent nature underlies the extraordinary mechanical properties of spider dragline silk.</title>
        <authorList>
            <person name="Kono N."/>
            <person name="Nakamura H."/>
            <person name="Mori M."/>
            <person name="Yoshida Y."/>
            <person name="Ohtoshi R."/>
            <person name="Malay A.D."/>
            <person name="Moran D.A.P."/>
            <person name="Tomita M."/>
            <person name="Numata K."/>
            <person name="Arakawa K."/>
        </authorList>
    </citation>
    <scope>NUCLEOTIDE SEQUENCE</scope>
</reference>
<sequence length="132" mass="14858">MDLTNQSILTKVAEPHHACLCRGWVLGRRSGIWMSFGNEDEWILAKHVRGVRLVPFWRGRDASRVSGLVDSIFDGTRATPPRSGPVYVECVEARSPTLKWRRGTAREDEKKRGGEDDPKEEQSLPKSVVTEG</sequence>
<gene>
    <name evidence="2" type="ORF">NPIL_484391</name>
</gene>
<proteinExistence type="predicted"/>
<evidence type="ECO:0000313" key="3">
    <source>
        <dbReference type="Proteomes" id="UP000887013"/>
    </source>
</evidence>
<dbReference type="AlphaFoldDB" id="A0A8X6Q1N3"/>
<dbReference type="Proteomes" id="UP000887013">
    <property type="component" value="Unassembled WGS sequence"/>
</dbReference>
<keyword evidence="3" id="KW-1185">Reference proteome</keyword>